<evidence type="ECO:0000313" key="2">
    <source>
        <dbReference type="EMBL" id="GGC45906.1"/>
    </source>
</evidence>
<feature type="transmembrane region" description="Helical" evidence="1">
    <location>
        <begin position="15"/>
        <end position="32"/>
    </location>
</feature>
<keyword evidence="1" id="KW-1133">Transmembrane helix</keyword>
<evidence type="ECO:0000313" key="3">
    <source>
        <dbReference type="Proteomes" id="UP000636010"/>
    </source>
</evidence>
<comment type="caution">
    <text evidence="2">The sequence shown here is derived from an EMBL/GenBank/DDBJ whole genome shotgun (WGS) entry which is preliminary data.</text>
</comment>
<sequence>MIIIIPVLPSQLKEAHHQFVFVIIVVIDANVFAEILKPKLFVFFYLIFKRELNITLAFIGMLYFFSFVIF</sequence>
<proteinExistence type="predicted"/>
<keyword evidence="3" id="KW-1185">Reference proteome</keyword>
<reference evidence="3" key="1">
    <citation type="journal article" date="2019" name="Int. J. Syst. Evol. Microbiol.">
        <title>The Global Catalogue of Microorganisms (GCM) 10K type strain sequencing project: providing services to taxonomists for standard genome sequencing and annotation.</title>
        <authorList>
            <consortium name="The Broad Institute Genomics Platform"/>
            <consortium name="The Broad Institute Genome Sequencing Center for Infectious Disease"/>
            <person name="Wu L."/>
            <person name="Ma J."/>
        </authorList>
    </citation>
    <scope>NUCLEOTIDE SEQUENCE [LARGE SCALE GENOMIC DNA]</scope>
    <source>
        <strain evidence="3">CGMCC 1.10832</strain>
    </source>
</reference>
<protein>
    <submittedName>
        <fullName evidence="2">Uncharacterized protein</fullName>
    </submittedName>
</protein>
<feature type="transmembrane region" description="Helical" evidence="1">
    <location>
        <begin position="52"/>
        <end position="69"/>
    </location>
</feature>
<gene>
    <name evidence="2" type="ORF">GCM10011506_34410</name>
</gene>
<keyword evidence="1" id="KW-0812">Transmembrane</keyword>
<accession>A0ABQ1MSI9</accession>
<evidence type="ECO:0000256" key="1">
    <source>
        <dbReference type="SAM" id="Phobius"/>
    </source>
</evidence>
<dbReference type="EMBL" id="BMEC01000012">
    <property type="protein sequence ID" value="GGC45906.1"/>
    <property type="molecule type" value="Genomic_DNA"/>
</dbReference>
<dbReference type="Proteomes" id="UP000636010">
    <property type="component" value="Unassembled WGS sequence"/>
</dbReference>
<name>A0ABQ1MSI9_9BACT</name>
<keyword evidence="1" id="KW-0472">Membrane</keyword>
<organism evidence="2 3">
    <name type="scientific">Marivirga lumbricoides</name>
    <dbReference type="NCBI Taxonomy" id="1046115"/>
    <lineage>
        <taxon>Bacteria</taxon>
        <taxon>Pseudomonadati</taxon>
        <taxon>Bacteroidota</taxon>
        <taxon>Cytophagia</taxon>
        <taxon>Cytophagales</taxon>
        <taxon>Marivirgaceae</taxon>
        <taxon>Marivirga</taxon>
    </lineage>
</organism>